<organism evidence="2 3">
    <name type="scientific">Halogranum amylolyticum</name>
    <dbReference type="NCBI Taxonomy" id="660520"/>
    <lineage>
        <taxon>Archaea</taxon>
        <taxon>Methanobacteriati</taxon>
        <taxon>Methanobacteriota</taxon>
        <taxon>Stenosarchaea group</taxon>
        <taxon>Halobacteria</taxon>
        <taxon>Halobacteriales</taxon>
        <taxon>Haloferacaceae</taxon>
    </lineage>
</organism>
<keyword evidence="3" id="KW-1185">Reference proteome</keyword>
<dbReference type="EMBL" id="FODV01000012">
    <property type="protein sequence ID" value="SEP06417.1"/>
    <property type="molecule type" value="Genomic_DNA"/>
</dbReference>
<accession>A0A1H8UTW2</accession>
<evidence type="ECO:0000256" key="1">
    <source>
        <dbReference type="SAM" id="MobiDB-lite"/>
    </source>
</evidence>
<gene>
    <name evidence="2" type="ORF">SAMN04487948_112105</name>
</gene>
<evidence type="ECO:0000313" key="2">
    <source>
        <dbReference type="EMBL" id="SEP06417.1"/>
    </source>
</evidence>
<proteinExistence type="predicted"/>
<protein>
    <submittedName>
        <fullName evidence="2">Uncharacterized protein</fullName>
    </submittedName>
</protein>
<dbReference type="Proteomes" id="UP000199126">
    <property type="component" value="Unassembled WGS sequence"/>
</dbReference>
<name>A0A1H8UTW2_9EURY</name>
<sequence>MTHTSTHQTDDMPDDGPTCPHCGASLGRRQTGTMGLSVTTRCPECRGDL</sequence>
<feature type="region of interest" description="Disordered" evidence="1">
    <location>
        <begin position="1"/>
        <end position="34"/>
    </location>
</feature>
<dbReference type="RefSeq" id="WP_170864854.1">
    <property type="nucleotide sequence ID" value="NZ_FODV01000012.1"/>
</dbReference>
<evidence type="ECO:0000313" key="3">
    <source>
        <dbReference type="Proteomes" id="UP000199126"/>
    </source>
</evidence>
<dbReference type="AlphaFoldDB" id="A0A1H8UTW2"/>
<reference evidence="3" key="1">
    <citation type="submission" date="2016-10" db="EMBL/GenBank/DDBJ databases">
        <authorList>
            <person name="Varghese N."/>
            <person name="Submissions S."/>
        </authorList>
    </citation>
    <scope>NUCLEOTIDE SEQUENCE [LARGE SCALE GENOMIC DNA]</scope>
    <source>
        <strain evidence="3">CGMCC 1.10121</strain>
    </source>
</reference>